<dbReference type="InterPro" id="IPR036388">
    <property type="entry name" value="WH-like_DNA-bd_sf"/>
</dbReference>
<evidence type="ECO:0000313" key="8">
    <source>
        <dbReference type="Proteomes" id="UP001139031"/>
    </source>
</evidence>
<accession>A0ABS7U5U8</accession>
<keyword evidence="8" id="KW-1185">Reference proteome</keyword>
<comment type="caution">
    <text evidence="7">The sequence shown here is derived from an EMBL/GenBank/DDBJ whole genome shotgun (WGS) entry which is preliminary data.</text>
</comment>
<dbReference type="EMBL" id="JAIRAU010000059">
    <property type="protein sequence ID" value="MBZ5715934.1"/>
    <property type="molecule type" value="Genomic_DNA"/>
</dbReference>
<organism evidence="7 8">
    <name type="scientific">Nannocystis pusilla</name>
    <dbReference type="NCBI Taxonomy" id="889268"/>
    <lineage>
        <taxon>Bacteria</taxon>
        <taxon>Pseudomonadati</taxon>
        <taxon>Myxococcota</taxon>
        <taxon>Polyangia</taxon>
        <taxon>Nannocystales</taxon>
        <taxon>Nannocystaceae</taxon>
        <taxon>Nannocystis</taxon>
    </lineage>
</organism>
<dbReference type="PANTHER" id="PTHR43133:SF8">
    <property type="entry name" value="RNA POLYMERASE SIGMA FACTOR HI_1459-RELATED"/>
    <property type="match status" value="1"/>
</dbReference>
<keyword evidence="4" id="KW-0238">DNA-binding</keyword>
<proteinExistence type="inferred from homology"/>
<name>A0ABS7U5U8_9BACT</name>
<dbReference type="InterPro" id="IPR013249">
    <property type="entry name" value="RNA_pol_sigma70_r4_t2"/>
</dbReference>
<comment type="similarity">
    <text evidence="1">Belongs to the sigma-70 factor family. ECF subfamily.</text>
</comment>
<evidence type="ECO:0000256" key="2">
    <source>
        <dbReference type="ARBA" id="ARBA00023015"/>
    </source>
</evidence>
<dbReference type="RefSeq" id="WP_224197673.1">
    <property type="nucleotide sequence ID" value="NZ_JAIRAU010000059.1"/>
</dbReference>
<sequence length="211" mass="23218">MRSDGELLEAWQAGDAAAGEAFVDRHFAAITRFFRNKACGDDDVAELVGQTFLGCTAGKDRWRGEAGARQFLYAIAGNVLRKYIRGRYKRRSEELDFAAVCVQDCEGASPSSIVAHKREARSLAQALREIPVDDQIVLELMYFEGLSGSELAALLGVPEGTVRGRIARGRQRLRERVAALLAAGAAAPASDVSPEHLDEWARELRRQQGWE</sequence>
<dbReference type="SUPFAM" id="SSF88946">
    <property type="entry name" value="Sigma2 domain of RNA polymerase sigma factors"/>
    <property type="match status" value="1"/>
</dbReference>
<evidence type="ECO:0000256" key="1">
    <source>
        <dbReference type="ARBA" id="ARBA00010641"/>
    </source>
</evidence>
<dbReference type="Pfam" id="PF08281">
    <property type="entry name" value="Sigma70_r4_2"/>
    <property type="match status" value="1"/>
</dbReference>
<evidence type="ECO:0000313" key="7">
    <source>
        <dbReference type="EMBL" id="MBZ5715934.1"/>
    </source>
</evidence>
<evidence type="ECO:0000256" key="4">
    <source>
        <dbReference type="ARBA" id="ARBA00023125"/>
    </source>
</evidence>
<reference evidence="7" key="1">
    <citation type="submission" date="2021-08" db="EMBL/GenBank/DDBJ databases">
        <authorList>
            <person name="Stevens D.C."/>
        </authorList>
    </citation>
    <scope>NUCLEOTIDE SEQUENCE</scope>
    <source>
        <strain evidence="7">DSM 53165</strain>
    </source>
</reference>
<dbReference type="SUPFAM" id="SSF88659">
    <property type="entry name" value="Sigma3 and sigma4 domains of RNA polymerase sigma factors"/>
    <property type="match status" value="1"/>
</dbReference>
<evidence type="ECO:0000259" key="6">
    <source>
        <dbReference type="Pfam" id="PF08281"/>
    </source>
</evidence>
<evidence type="ECO:0000256" key="5">
    <source>
        <dbReference type="ARBA" id="ARBA00023163"/>
    </source>
</evidence>
<dbReference type="PANTHER" id="PTHR43133">
    <property type="entry name" value="RNA POLYMERASE ECF-TYPE SIGMA FACTO"/>
    <property type="match status" value="1"/>
</dbReference>
<dbReference type="InterPro" id="IPR039425">
    <property type="entry name" value="RNA_pol_sigma-70-like"/>
</dbReference>
<gene>
    <name evidence="7" type="ORF">K7C98_42455</name>
</gene>
<keyword evidence="3" id="KW-0731">Sigma factor</keyword>
<protein>
    <submittedName>
        <fullName evidence="7">RNA polymerase sigma factor</fullName>
    </submittedName>
</protein>
<dbReference type="InterPro" id="IPR014284">
    <property type="entry name" value="RNA_pol_sigma-70_dom"/>
</dbReference>
<feature type="domain" description="RNA polymerase sigma factor 70 region 4 type 2" evidence="6">
    <location>
        <begin position="121"/>
        <end position="173"/>
    </location>
</feature>
<evidence type="ECO:0000256" key="3">
    <source>
        <dbReference type="ARBA" id="ARBA00023082"/>
    </source>
</evidence>
<dbReference type="Gene3D" id="1.10.10.10">
    <property type="entry name" value="Winged helix-like DNA-binding domain superfamily/Winged helix DNA-binding domain"/>
    <property type="match status" value="1"/>
</dbReference>
<dbReference type="Proteomes" id="UP001139031">
    <property type="component" value="Unassembled WGS sequence"/>
</dbReference>
<dbReference type="InterPro" id="IPR013324">
    <property type="entry name" value="RNA_pol_sigma_r3/r4-like"/>
</dbReference>
<dbReference type="NCBIfam" id="TIGR02937">
    <property type="entry name" value="sigma70-ECF"/>
    <property type="match status" value="1"/>
</dbReference>
<dbReference type="InterPro" id="IPR013325">
    <property type="entry name" value="RNA_pol_sigma_r2"/>
</dbReference>
<dbReference type="CDD" id="cd06171">
    <property type="entry name" value="Sigma70_r4"/>
    <property type="match status" value="1"/>
</dbReference>
<keyword evidence="5" id="KW-0804">Transcription</keyword>
<keyword evidence="2" id="KW-0805">Transcription regulation</keyword>
<dbReference type="Gene3D" id="1.10.1740.10">
    <property type="match status" value="1"/>
</dbReference>